<evidence type="ECO:0000256" key="1">
    <source>
        <dbReference type="SAM" id="MobiDB-lite"/>
    </source>
</evidence>
<dbReference type="NCBIfam" id="NF033580">
    <property type="entry name" value="transpos_IS5_3"/>
    <property type="match status" value="1"/>
</dbReference>
<dbReference type="GO" id="GO:0004803">
    <property type="term" value="F:transposase activity"/>
    <property type="evidence" value="ECO:0007669"/>
    <property type="project" value="InterPro"/>
</dbReference>
<evidence type="ECO:0000259" key="3">
    <source>
        <dbReference type="Pfam" id="PF13340"/>
    </source>
</evidence>
<feature type="domain" description="Transposase IS4-like" evidence="2">
    <location>
        <begin position="105"/>
        <end position="257"/>
    </location>
</feature>
<gene>
    <name evidence="4" type="ORF">Pth03_74610</name>
</gene>
<dbReference type="Proteomes" id="UP000605992">
    <property type="component" value="Unassembled WGS sequence"/>
</dbReference>
<evidence type="ECO:0000313" key="4">
    <source>
        <dbReference type="EMBL" id="GII59072.1"/>
    </source>
</evidence>
<name>A0A8J4DFN0_9ACTN</name>
<organism evidence="4 5">
    <name type="scientific">Planotetraspora thailandica</name>
    <dbReference type="NCBI Taxonomy" id="487172"/>
    <lineage>
        <taxon>Bacteria</taxon>
        <taxon>Bacillati</taxon>
        <taxon>Actinomycetota</taxon>
        <taxon>Actinomycetes</taxon>
        <taxon>Streptosporangiales</taxon>
        <taxon>Streptosporangiaceae</taxon>
        <taxon>Planotetraspora</taxon>
    </lineage>
</organism>
<dbReference type="Pfam" id="PF13340">
    <property type="entry name" value="DUF4096"/>
    <property type="match status" value="1"/>
</dbReference>
<dbReference type="GO" id="GO:0006313">
    <property type="term" value="P:DNA transposition"/>
    <property type="evidence" value="ECO:0007669"/>
    <property type="project" value="InterPro"/>
</dbReference>
<dbReference type="Pfam" id="PF01609">
    <property type="entry name" value="DDE_Tnp_1"/>
    <property type="match status" value="1"/>
</dbReference>
<dbReference type="AlphaFoldDB" id="A0A8J4DFN0"/>
<dbReference type="PANTHER" id="PTHR30007:SF0">
    <property type="entry name" value="TRANSPOSASE"/>
    <property type="match status" value="1"/>
</dbReference>
<feature type="domain" description="Insertion element IS402-like" evidence="3">
    <location>
        <begin position="11"/>
        <end position="85"/>
    </location>
</feature>
<protein>
    <submittedName>
        <fullName evidence="4">Transposase</fullName>
    </submittedName>
</protein>
<feature type="region of interest" description="Disordered" evidence="1">
    <location>
        <begin position="266"/>
        <end position="290"/>
    </location>
</feature>
<keyword evidence="5" id="KW-1185">Reference proteome</keyword>
<reference evidence="4" key="1">
    <citation type="submission" date="2021-01" db="EMBL/GenBank/DDBJ databases">
        <title>Whole genome shotgun sequence of Planotetraspora thailandica NBRC 104271.</title>
        <authorList>
            <person name="Komaki H."/>
            <person name="Tamura T."/>
        </authorList>
    </citation>
    <scope>NUCLEOTIDE SEQUENCE</scope>
    <source>
        <strain evidence="4">NBRC 104271</strain>
    </source>
</reference>
<dbReference type="InterPro" id="IPR002559">
    <property type="entry name" value="Transposase_11"/>
</dbReference>
<evidence type="ECO:0000259" key="2">
    <source>
        <dbReference type="Pfam" id="PF01609"/>
    </source>
</evidence>
<evidence type="ECO:0000313" key="5">
    <source>
        <dbReference type="Proteomes" id="UP000605992"/>
    </source>
</evidence>
<dbReference type="InterPro" id="IPR025161">
    <property type="entry name" value="IS402-like_dom"/>
</dbReference>
<dbReference type="GO" id="GO:0003677">
    <property type="term" value="F:DNA binding"/>
    <property type="evidence" value="ECO:0007669"/>
    <property type="project" value="InterPro"/>
</dbReference>
<dbReference type="EMBL" id="BOOR01000077">
    <property type="protein sequence ID" value="GII59072.1"/>
    <property type="molecule type" value="Genomic_DNA"/>
</dbReference>
<proteinExistence type="predicted"/>
<comment type="caution">
    <text evidence="4">The sequence shown here is derived from an EMBL/GenBank/DDBJ whole genome shotgun (WGS) entry which is preliminary data.</text>
</comment>
<dbReference type="PANTHER" id="PTHR30007">
    <property type="entry name" value="PHP DOMAIN PROTEIN"/>
    <property type="match status" value="1"/>
</dbReference>
<accession>A0A8J4DFN0</accession>
<sequence>MRHRRYPSDTTNAEWALIEPLLPTPACETRRGGRPEKHPRREIVDAIRYVVDTGCKWRALPADFPPWRIWGFMARWAASGIVGQIRDHLSGRIRRDMGKGPIAVATVIDSQSVKGAETVSRATRGYDAGKKINGRKRHLVVDTRGLPLMVMVTPADLHDAAAAKEVLFRLRLMHPEITIVWADSAYAGKLVDWAKQHLKLTIKPVSRPKDASGFVVLPRRWVVERTWGWIMRARRHARDYERLIQHSETLITWATITLMTRRLTRHRANQATSQRQSSPTPPRPEQAATA</sequence>